<name>A0AAP0HL28_9MAGN</name>
<proteinExistence type="predicted"/>
<organism evidence="2 3">
    <name type="scientific">Stephania japonica</name>
    <dbReference type="NCBI Taxonomy" id="461633"/>
    <lineage>
        <taxon>Eukaryota</taxon>
        <taxon>Viridiplantae</taxon>
        <taxon>Streptophyta</taxon>
        <taxon>Embryophyta</taxon>
        <taxon>Tracheophyta</taxon>
        <taxon>Spermatophyta</taxon>
        <taxon>Magnoliopsida</taxon>
        <taxon>Ranunculales</taxon>
        <taxon>Menispermaceae</taxon>
        <taxon>Menispermoideae</taxon>
        <taxon>Cissampelideae</taxon>
        <taxon>Stephania</taxon>
    </lineage>
</organism>
<dbReference type="EMBL" id="JBBNAE010000010">
    <property type="protein sequence ID" value="KAK9090809.1"/>
    <property type="molecule type" value="Genomic_DNA"/>
</dbReference>
<evidence type="ECO:0000313" key="3">
    <source>
        <dbReference type="Proteomes" id="UP001417504"/>
    </source>
</evidence>
<reference evidence="2 3" key="1">
    <citation type="submission" date="2024-01" db="EMBL/GenBank/DDBJ databases">
        <title>Genome assemblies of Stephania.</title>
        <authorList>
            <person name="Yang L."/>
        </authorList>
    </citation>
    <scope>NUCLEOTIDE SEQUENCE [LARGE SCALE GENOMIC DNA]</scope>
    <source>
        <strain evidence="2">QJT</strain>
        <tissue evidence="2">Leaf</tissue>
    </source>
</reference>
<gene>
    <name evidence="2" type="ORF">Sjap_023986</name>
</gene>
<evidence type="ECO:0000256" key="1">
    <source>
        <dbReference type="SAM" id="MobiDB-lite"/>
    </source>
</evidence>
<protein>
    <submittedName>
        <fullName evidence="2">Uncharacterized protein</fullName>
    </submittedName>
</protein>
<dbReference type="AlphaFoldDB" id="A0AAP0HL28"/>
<feature type="compositionally biased region" description="Low complexity" evidence="1">
    <location>
        <begin position="50"/>
        <end position="60"/>
    </location>
</feature>
<dbReference type="Proteomes" id="UP001417504">
    <property type="component" value="Unassembled WGS sequence"/>
</dbReference>
<feature type="region of interest" description="Disordered" evidence="1">
    <location>
        <begin position="31"/>
        <end position="64"/>
    </location>
</feature>
<sequence length="147" mass="16558">MDALDYISYFFTVSSSTRKTKRKPIQAEIQRMRDEMSQSAEEVGDDPHETLTPPTVVPTPALDANDVYHPRMYEPKDKEQTNLPLQQEWINALVKESQLCSCQGLALPVPRCDLASAKVCAKLSLSYVPSRHYARAKSPFCSHQESA</sequence>
<keyword evidence="3" id="KW-1185">Reference proteome</keyword>
<comment type="caution">
    <text evidence="2">The sequence shown here is derived from an EMBL/GenBank/DDBJ whole genome shotgun (WGS) entry which is preliminary data.</text>
</comment>
<evidence type="ECO:0000313" key="2">
    <source>
        <dbReference type="EMBL" id="KAK9090809.1"/>
    </source>
</evidence>
<accession>A0AAP0HL28</accession>